<protein>
    <submittedName>
        <fullName evidence="2">Uncharacterized protein</fullName>
    </submittedName>
</protein>
<accession>A0A8J2RG37</accession>
<name>A0A8J2RG37_9CRUS</name>
<feature type="compositionally biased region" description="Basic and acidic residues" evidence="1">
    <location>
        <begin position="104"/>
        <end position="117"/>
    </location>
</feature>
<reference evidence="2" key="1">
    <citation type="submission" date="2021-11" db="EMBL/GenBank/DDBJ databases">
        <authorList>
            <person name="Schell T."/>
        </authorList>
    </citation>
    <scope>NUCLEOTIDE SEQUENCE</scope>
    <source>
        <strain evidence="2">M5</strain>
    </source>
</reference>
<evidence type="ECO:0000313" key="2">
    <source>
        <dbReference type="EMBL" id="CAH0099241.1"/>
    </source>
</evidence>
<dbReference type="EMBL" id="CAKKLH010000015">
    <property type="protein sequence ID" value="CAH0099241.1"/>
    <property type="molecule type" value="Genomic_DNA"/>
</dbReference>
<sequence>MDCLRKNFLFDEFALRRGGVVSEIASSSCIVPARKSTPTTNVDEIDDDDFVVEESSNHSVITSNVFVDNTEDGAILSKTPTPSMPDKTLITESVSVATAAQHPKPHDRQLVRQKEYM</sequence>
<proteinExistence type="predicted"/>
<evidence type="ECO:0000256" key="1">
    <source>
        <dbReference type="SAM" id="MobiDB-lite"/>
    </source>
</evidence>
<organism evidence="2 3">
    <name type="scientific">Daphnia galeata</name>
    <dbReference type="NCBI Taxonomy" id="27404"/>
    <lineage>
        <taxon>Eukaryota</taxon>
        <taxon>Metazoa</taxon>
        <taxon>Ecdysozoa</taxon>
        <taxon>Arthropoda</taxon>
        <taxon>Crustacea</taxon>
        <taxon>Branchiopoda</taxon>
        <taxon>Diplostraca</taxon>
        <taxon>Cladocera</taxon>
        <taxon>Anomopoda</taxon>
        <taxon>Daphniidae</taxon>
        <taxon>Daphnia</taxon>
    </lineage>
</organism>
<evidence type="ECO:0000313" key="3">
    <source>
        <dbReference type="Proteomes" id="UP000789390"/>
    </source>
</evidence>
<comment type="caution">
    <text evidence="2">The sequence shown here is derived from an EMBL/GenBank/DDBJ whole genome shotgun (WGS) entry which is preliminary data.</text>
</comment>
<dbReference type="Proteomes" id="UP000789390">
    <property type="component" value="Unassembled WGS sequence"/>
</dbReference>
<dbReference type="AlphaFoldDB" id="A0A8J2RG37"/>
<gene>
    <name evidence="2" type="ORF">DGAL_LOCUS1355</name>
</gene>
<feature type="region of interest" description="Disordered" evidence="1">
    <location>
        <begin position="96"/>
        <end position="117"/>
    </location>
</feature>
<keyword evidence="3" id="KW-1185">Reference proteome</keyword>